<dbReference type="PANTHER" id="PTHR19981:SF1">
    <property type="entry name" value="RHEA, ISOFORM B"/>
    <property type="match status" value="1"/>
</dbReference>
<accession>A0A177AZ39</accession>
<feature type="domain" description="FERM" evidence="2">
    <location>
        <begin position="41"/>
        <end position="327"/>
    </location>
</feature>
<dbReference type="AlphaFoldDB" id="A0A177AZ39"/>
<gene>
    <name evidence="3" type="ORF">A3Q56_05838</name>
</gene>
<dbReference type="InterPro" id="IPR019749">
    <property type="entry name" value="Band_41_domain"/>
</dbReference>
<dbReference type="InterPro" id="IPR019748">
    <property type="entry name" value="FERM_central"/>
</dbReference>
<dbReference type="Proteomes" id="UP000078046">
    <property type="component" value="Unassembled WGS sequence"/>
</dbReference>
<sequence length="594" mass="70079">ESFGLTLIDDKKKKIWLESDKTLSFYKFPNNGKIYYTSKSIKILIQFIDKSYYFELSIVLTLKDEIKKIGKKFGIIQEDQYAFTKKDGDDWINMKKKISTLELTEQDKLTLRRKFFYTNTNRRTLKKENCDIKYEELKNGVVFGNILTNLKDAIFLAAIQLFVENSQFLQAKKKKEYIVQYTLSAEYKRHKNIYKDVKKKYKCIAKKESQNMAKLLYISHVESIEIFGFSFFSIDIINNLDIKNIQSYYIAENYLIVNNGFGSKFTINFPDIHTIHSLLVYEVLNEKLNNNYESMESTYVAKESLLNNKSNVVNILDDILNRNTLEQYIKPSEKLCVEYKNRFIDTFTSQEEKTLKLEIDNLKMLNEKVANEIVKVENEWSVLELAQTSQFKSLNDFIVQLATIKVKYFQLMDNCKKAESEIKCIKEEYDAHLELNEIWETFQYYNINVHIKRFLAKRKKSEEINDIESYEPVRKESNLDIKRGLKQDSNKNVGMFKTGINIEPFKREIQNISLSQISENSFNIDKCFINNIEPNMNDKPIDFNMGVKCNSFDDKSEYLNSNMCKNKSKNAFSISHQIKKYELEESTNGFKKFF</sequence>
<feature type="non-terminal residue" evidence="3">
    <location>
        <position position="1"/>
    </location>
</feature>
<dbReference type="SMART" id="SM00295">
    <property type="entry name" value="B41"/>
    <property type="match status" value="1"/>
</dbReference>
<keyword evidence="4" id="KW-1185">Reference proteome</keyword>
<dbReference type="Gene3D" id="1.20.80.10">
    <property type="match status" value="1"/>
</dbReference>
<dbReference type="GO" id="GO:0005737">
    <property type="term" value="C:cytoplasm"/>
    <property type="evidence" value="ECO:0007669"/>
    <property type="project" value="TreeGrafter"/>
</dbReference>
<evidence type="ECO:0000313" key="3">
    <source>
        <dbReference type="EMBL" id="OAF66444.1"/>
    </source>
</evidence>
<reference evidence="3 4" key="1">
    <citation type="submission" date="2016-04" db="EMBL/GenBank/DDBJ databases">
        <title>The genome of Intoshia linei affirms orthonectids as highly simplified spiralians.</title>
        <authorList>
            <person name="Mikhailov K.V."/>
            <person name="Slusarev G.S."/>
            <person name="Nikitin M.A."/>
            <person name="Logacheva M.D."/>
            <person name="Penin A."/>
            <person name="Aleoshin V."/>
            <person name="Panchin Y.V."/>
        </authorList>
    </citation>
    <scope>NUCLEOTIDE SEQUENCE [LARGE SCALE GENOMIC DNA]</scope>
    <source>
        <strain evidence="3">Intl2013</strain>
        <tissue evidence="3">Whole animal</tissue>
    </source>
</reference>
<proteinExistence type="predicted"/>
<dbReference type="GO" id="GO:0098609">
    <property type="term" value="P:cell-cell adhesion"/>
    <property type="evidence" value="ECO:0007669"/>
    <property type="project" value="TreeGrafter"/>
</dbReference>
<dbReference type="PROSITE" id="PS50057">
    <property type="entry name" value="FERM_3"/>
    <property type="match status" value="1"/>
</dbReference>
<dbReference type="GO" id="GO:0030036">
    <property type="term" value="P:actin cytoskeleton organization"/>
    <property type="evidence" value="ECO:0007669"/>
    <property type="project" value="TreeGrafter"/>
</dbReference>
<dbReference type="Pfam" id="PF00373">
    <property type="entry name" value="FERM_M"/>
    <property type="match status" value="1"/>
</dbReference>
<dbReference type="InterPro" id="IPR035963">
    <property type="entry name" value="FERM_2"/>
</dbReference>
<evidence type="ECO:0000256" key="1">
    <source>
        <dbReference type="SAM" id="Coils"/>
    </source>
</evidence>
<dbReference type="EMBL" id="LWCA01000931">
    <property type="protein sequence ID" value="OAF66444.1"/>
    <property type="molecule type" value="Genomic_DNA"/>
</dbReference>
<keyword evidence="1" id="KW-0175">Coiled coil</keyword>
<dbReference type="OrthoDB" id="5845093at2759"/>
<dbReference type="GO" id="GO:0005886">
    <property type="term" value="C:plasma membrane"/>
    <property type="evidence" value="ECO:0007669"/>
    <property type="project" value="TreeGrafter"/>
</dbReference>
<dbReference type="PANTHER" id="PTHR19981">
    <property type="entry name" value="TALIN"/>
    <property type="match status" value="1"/>
</dbReference>
<feature type="coiled-coil region" evidence="1">
    <location>
        <begin position="352"/>
        <end position="379"/>
    </location>
</feature>
<organism evidence="3 4">
    <name type="scientific">Intoshia linei</name>
    <dbReference type="NCBI Taxonomy" id="1819745"/>
    <lineage>
        <taxon>Eukaryota</taxon>
        <taxon>Metazoa</taxon>
        <taxon>Spiralia</taxon>
        <taxon>Lophotrochozoa</taxon>
        <taxon>Mesozoa</taxon>
        <taxon>Orthonectida</taxon>
        <taxon>Rhopaluridae</taxon>
        <taxon>Intoshia</taxon>
    </lineage>
</organism>
<protein>
    <recommendedName>
        <fullName evidence="2">FERM domain-containing protein</fullName>
    </recommendedName>
</protein>
<dbReference type="InterPro" id="IPR000299">
    <property type="entry name" value="FERM_domain"/>
</dbReference>
<dbReference type="InterPro" id="IPR014352">
    <property type="entry name" value="FERM/acyl-CoA-bd_prot_sf"/>
</dbReference>
<evidence type="ECO:0000259" key="2">
    <source>
        <dbReference type="PROSITE" id="PS50057"/>
    </source>
</evidence>
<feature type="coiled-coil region" evidence="1">
    <location>
        <begin position="408"/>
        <end position="435"/>
    </location>
</feature>
<dbReference type="SUPFAM" id="SSF47031">
    <property type="entry name" value="Second domain of FERM"/>
    <property type="match status" value="1"/>
</dbReference>
<name>A0A177AZ39_9BILA</name>
<evidence type="ECO:0000313" key="4">
    <source>
        <dbReference type="Proteomes" id="UP000078046"/>
    </source>
</evidence>
<comment type="caution">
    <text evidence="3">The sequence shown here is derived from an EMBL/GenBank/DDBJ whole genome shotgun (WGS) entry which is preliminary data.</text>
</comment>